<dbReference type="PRINTS" id="PR00502">
    <property type="entry name" value="NUDIXFAMILY"/>
</dbReference>
<sequence length="138" mass="16089">MQYHTKVLAYIIYNDKLLVFRHRDYSEAGVQVPAGTVESGESIESALFREILEESGITKDELRLVKHLKTYLYYAEYKQQYHERHVYQLELIQERPAHWVHTIEASGEDSGLTFDYFWIPVREAELAGGQGDCLELCC</sequence>
<dbReference type="RefSeq" id="WP_042213828.1">
    <property type="nucleotide sequence ID" value="NZ_CP009285.1"/>
</dbReference>
<dbReference type="PROSITE" id="PS51462">
    <property type="entry name" value="NUDIX"/>
    <property type="match status" value="1"/>
</dbReference>
<evidence type="ECO:0000313" key="5">
    <source>
        <dbReference type="Proteomes" id="UP000029518"/>
    </source>
</evidence>
<dbReference type="InterPro" id="IPR000086">
    <property type="entry name" value="NUDIX_hydrolase_dom"/>
</dbReference>
<evidence type="ECO:0000256" key="2">
    <source>
        <dbReference type="RuleBase" id="RU003476"/>
    </source>
</evidence>
<dbReference type="InterPro" id="IPR020476">
    <property type="entry name" value="Nudix_hydrolase"/>
</dbReference>
<reference evidence="4" key="1">
    <citation type="submission" date="2014-08" db="EMBL/GenBank/DDBJ databases">
        <title>Comparative genomics of the Paenibacillus odorifer group.</title>
        <authorList>
            <person name="den Bakker H.C."/>
            <person name="Tsai Y.-C.Y.-C."/>
            <person name="Martin N."/>
            <person name="Korlach J."/>
            <person name="Wiedmann M."/>
        </authorList>
    </citation>
    <scope>NUCLEOTIDE SEQUENCE [LARGE SCALE GENOMIC DNA]</scope>
    <source>
        <strain evidence="4">DSM 13188</strain>
    </source>
</reference>
<dbReference type="OrthoDB" id="9816289at2"/>
<dbReference type="InterPro" id="IPR015797">
    <property type="entry name" value="NUDIX_hydrolase-like_dom_sf"/>
</dbReference>
<dbReference type="SUPFAM" id="SSF55811">
    <property type="entry name" value="Nudix"/>
    <property type="match status" value="1"/>
</dbReference>
<dbReference type="CDD" id="cd04663">
    <property type="entry name" value="NUDIX_Hydrolase"/>
    <property type="match status" value="1"/>
</dbReference>
<gene>
    <name evidence="4" type="ORF">PBOR_18295</name>
</gene>
<keyword evidence="5" id="KW-1185">Reference proteome</keyword>
<evidence type="ECO:0000313" key="4">
    <source>
        <dbReference type="EMBL" id="AIQ58678.1"/>
    </source>
</evidence>
<dbReference type="HOGENOM" id="CLU_116638_0_1_9"/>
<evidence type="ECO:0000256" key="1">
    <source>
        <dbReference type="ARBA" id="ARBA00022801"/>
    </source>
</evidence>
<evidence type="ECO:0000259" key="3">
    <source>
        <dbReference type="PROSITE" id="PS51462"/>
    </source>
</evidence>
<dbReference type="AlphaFoldDB" id="A0A089LHP0"/>
<proteinExistence type="inferred from homology"/>
<comment type="similarity">
    <text evidence="2">Belongs to the Nudix hydrolase family.</text>
</comment>
<dbReference type="GO" id="GO:0016787">
    <property type="term" value="F:hydrolase activity"/>
    <property type="evidence" value="ECO:0007669"/>
    <property type="project" value="UniProtKB-KW"/>
</dbReference>
<organism evidence="4 5">
    <name type="scientific">Paenibacillus borealis</name>
    <dbReference type="NCBI Taxonomy" id="160799"/>
    <lineage>
        <taxon>Bacteria</taxon>
        <taxon>Bacillati</taxon>
        <taxon>Bacillota</taxon>
        <taxon>Bacilli</taxon>
        <taxon>Bacillales</taxon>
        <taxon>Paenibacillaceae</taxon>
        <taxon>Paenibacillus</taxon>
    </lineage>
</organism>
<dbReference type="Proteomes" id="UP000029518">
    <property type="component" value="Chromosome"/>
</dbReference>
<dbReference type="PROSITE" id="PS00893">
    <property type="entry name" value="NUDIX_BOX"/>
    <property type="match status" value="1"/>
</dbReference>
<name>A0A089LHP0_PAEBO</name>
<dbReference type="KEGG" id="pbd:PBOR_18295"/>
<keyword evidence="1 2" id="KW-0378">Hydrolase</keyword>
<dbReference type="InterPro" id="IPR020084">
    <property type="entry name" value="NUDIX_hydrolase_CS"/>
</dbReference>
<dbReference type="Pfam" id="PF00293">
    <property type="entry name" value="NUDIX"/>
    <property type="match status" value="1"/>
</dbReference>
<protein>
    <recommendedName>
        <fullName evidence="3">Nudix hydrolase domain-containing protein</fullName>
    </recommendedName>
</protein>
<accession>A0A089LHP0</accession>
<dbReference type="Gene3D" id="3.90.79.10">
    <property type="entry name" value="Nucleoside Triphosphate Pyrophosphohydrolase"/>
    <property type="match status" value="1"/>
</dbReference>
<feature type="domain" description="Nudix hydrolase" evidence="3">
    <location>
        <begin position="2"/>
        <end position="138"/>
    </location>
</feature>
<dbReference type="EMBL" id="CP009285">
    <property type="protein sequence ID" value="AIQ58678.1"/>
    <property type="molecule type" value="Genomic_DNA"/>
</dbReference>